<evidence type="ECO:0000256" key="3">
    <source>
        <dbReference type="SAM" id="SignalP"/>
    </source>
</evidence>
<feature type="chain" id="PRO_5047282301" description="Peptidase" evidence="3">
    <location>
        <begin position="30"/>
        <end position="362"/>
    </location>
</feature>
<feature type="signal peptide" evidence="3">
    <location>
        <begin position="1"/>
        <end position="29"/>
    </location>
</feature>
<reference evidence="4 5" key="1">
    <citation type="submission" date="2021-01" db="EMBL/GenBank/DDBJ databases">
        <title>Whole genome shotgun sequence of Plantactinospora endophytica NBRC 110450.</title>
        <authorList>
            <person name="Komaki H."/>
            <person name="Tamura T."/>
        </authorList>
    </citation>
    <scope>NUCLEOTIDE SEQUENCE [LARGE SCALE GENOMIC DNA]</scope>
    <source>
        <strain evidence="4 5">NBRC 110450</strain>
    </source>
</reference>
<evidence type="ECO:0000313" key="5">
    <source>
        <dbReference type="Proteomes" id="UP000646749"/>
    </source>
</evidence>
<dbReference type="EMBL" id="BONW01000016">
    <property type="protein sequence ID" value="GIG88496.1"/>
    <property type="molecule type" value="Genomic_DNA"/>
</dbReference>
<dbReference type="RefSeq" id="WP_203867013.1">
    <property type="nucleotide sequence ID" value="NZ_BONW01000016.1"/>
</dbReference>
<evidence type="ECO:0000313" key="4">
    <source>
        <dbReference type="EMBL" id="GIG88496.1"/>
    </source>
</evidence>
<feature type="transmembrane region" description="Helical" evidence="2">
    <location>
        <begin position="310"/>
        <end position="329"/>
    </location>
</feature>
<evidence type="ECO:0008006" key="6">
    <source>
        <dbReference type="Google" id="ProtNLM"/>
    </source>
</evidence>
<organism evidence="4 5">
    <name type="scientific">Plantactinospora endophytica</name>
    <dbReference type="NCBI Taxonomy" id="673535"/>
    <lineage>
        <taxon>Bacteria</taxon>
        <taxon>Bacillati</taxon>
        <taxon>Actinomycetota</taxon>
        <taxon>Actinomycetes</taxon>
        <taxon>Micromonosporales</taxon>
        <taxon>Micromonosporaceae</taxon>
        <taxon>Plantactinospora</taxon>
    </lineage>
</organism>
<protein>
    <recommendedName>
        <fullName evidence="6">Peptidase</fullName>
    </recommendedName>
</protein>
<gene>
    <name evidence="4" type="ORF">Pen02_34320</name>
</gene>
<accession>A0ABQ4E1E5</accession>
<comment type="caution">
    <text evidence="4">The sequence shown here is derived from an EMBL/GenBank/DDBJ whole genome shotgun (WGS) entry which is preliminary data.</text>
</comment>
<name>A0ABQ4E1E5_9ACTN</name>
<keyword evidence="2" id="KW-1133">Transmembrane helix</keyword>
<evidence type="ECO:0000256" key="2">
    <source>
        <dbReference type="SAM" id="Phobius"/>
    </source>
</evidence>
<feature type="compositionally biased region" description="Basic residues" evidence="1">
    <location>
        <begin position="337"/>
        <end position="346"/>
    </location>
</feature>
<feature type="region of interest" description="Disordered" evidence="1">
    <location>
        <begin position="337"/>
        <end position="362"/>
    </location>
</feature>
<proteinExistence type="predicted"/>
<keyword evidence="5" id="KW-1185">Reference proteome</keyword>
<sequence>MRVHTSLRRLGLVAVTAGLTLQLTPATVAASAAVDSGGALEVRVAVPPGDKPSDADLTRLAAHARPGDVVDRWIEVVNPSRLRQHVTVYPAGATIRNDTFSYAEGRTGNELSRWTRVPSSTFRLEPRAKKPVRIRLTVPASAAPGERYAVIWAQIAAAAPKSPKRAGKAPPARRTGLRVYLNVGTGAEPQPAFEIVGMRAEQTARGVPVVVAQVRNTGPRALDPHGTLRLSTASSPAALGPFTALGGVTIAPQSSGSMTVPLYGRLPAGPWNAELAVADGAVLRESKATLSLPEPRPSSLVVTKDDGPSMILILAATGALLGVLVLLGLRLRRRGRRPVGAHRARRTGPGAPRIAPPEQGLH</sequence>
<keyword evidence="2" id="KW-0472">Membrane</keyword>
<dbReference type="Proteomes" id="UP000646749">
    <property type="component" value="Unassembled WGS sequence"/>
</dbReference>
<keyword evidence="2" id="KW-0812">Transmembrane</keyword>
<keyword evidence="3" id="KW-0732">Signal</keyword>
<evidence type="ECO:0000256" key="1">
    <source>
        <dbReference type="SAM" id="MobiDB-lite"/>
    </source>
</evidence>